<proteinExistence type="predicted"/>
<name>A0A2P5DFI7_PARAD</name>
<keyword evidence="2" id="KW-1185">Reference proteome</keyword>
<feature type="non-terminal residue" evidence="1">
    <location>
        <position position="1"/>
    </location>
</feature>
<organism evidence="1 2">
    <name type="scientific">Parasponia andersonii</name>
    <name type="common">Sponia andersonii</name>
    <dbReference type="NCBI Taxonomy" id="3476"/>
    <lineage>
        <taxon>Eukaryota</taxon>
        <taxon>Viridiplantae</taxon>
        <taxon>Streptophyta</taxon>
        <taxon>Embryophyta</taxon>
        <taxon>Tracheophyta</taxon>
        <taxon>Spermatophyta</taxon>
        <taxon>Magnoliopsida</taxon>
        <taxon>eudicotyledons</taxon>
        <taxon>Gunneridae</taxon>
        <taxon>Pentapetalae</taxon>
        <taxon>rosids</taxon>
        <taxon>fabids</taxon>
        <taxon>Rosales</taxon>
        <taxon>Cannabaceae</taxon>
        <taxon>Parasponia</taxon>
    </lineage>
</organism>
<sequence>VATPASPILLGAQRALRQQGHVDSWRIQRQQFETRGRLVRNCSNSLAPSVGN</sequence>
<dbReference type="AlphaFoldDB" id="A0A2P5DFI7"/>
<protein>
    <submittedName>
        <fullName evidence="1">Uncharacterized protein</fullName>
    </submittedName>
</protein>
<accession>A0A2P5DFI7</accession>
<feature type="non-terminal residue" evidence="1">
    <location>
        <position position="52"/>
    </location>
</feature>
<evidence type="ECO:0000313" key="1">
    <source>
        <dbReference type="EMBL" id="PON72056.1"/>
    </source>
</evidence>
<evidence type="ECO:0000313" key="2">
    <source>
        <dbReference type="Proteomes" id="UP000237105"/>
    </source>
</evidence>
<reference evidence="2" key="1">
    <citation type="submission" date="2016-06" db="EMBL/GenBank/DDBJ databases">
        <title>Parallel loss of symbiosis genes in relatives of nitrogen-fixing non-legume Parasponia.</title>
        <authorList>
            <person name="Van Velzen R."/>
            <person name="Holmer R."/>
            <person name="Bu F."/>
            <person name="Rutten L."/>
            <person name="Van Zeijl A."/>
            <person name="Liu W."/>
            <person name="Santuari L."/>
            <person name="Cao Q."/>
            <person name="Sharma T."/>
            <person name="Shen D."/>
            <person name="Roswanjaya Y."/>
            <person name="Wardhani T."/>
            <person name="Kalhor M.S."/>
            <person name="Jansen J."/>
            <person name="Van den Hoogen J."/>
            <person name="Gungor B."/>
            <person name="Hartog M."/>
            <person name="Hontelez J."/>
            <person name="Verver J."/>
            <person name="Yang W.-C."/>
            <person name="Schijlen E."/>
            <person name="Repin R."/>
            <person name="Schilthuizen M."/>
            <person name="Schranz E."/>
            <person name="Heidstra R."/>
            <person name="Miyata K."/>
            <person name="Fedorova E."/>
            <person name="Kohlen W."/>
            <person name="Bisseling T."/>
            <person name="Smit S."/>
            <person name="Geurts R."/>
        </authorList>
    </citation>
    <scope>NUCLEOTIDE SEQUENCE [LARGE SCALE GENOMIC DNA]</scope>
    <source>
        <strain evidence="2">cv. WU1-14</strain>
    </source>
</reference>
<dbReference type="Proteomes" id="UP000237105">
    <property type="component" value="Unassembled WGS sequence"/>
</dbReference>
<dbReference type="EMBL" id="JXTB01000041">
    <property type="protein sequence ID" value="PON72056.1"/>
    <property type="molecule type" value="Genomic_DNA"/>
</dbReference>
<gene>
    <name evidence="1" type="ORF">PanWU01x14_068980</name>
</gene>
<comment type="caution">
    <text evidence="1">The sequence shown here is derived from an EMBL/GenBank/DDBJ whole genome shotgun (WGS) entry which is preliminary data.</text>
</comment>